<feature type="transmembrane region" description="Helical" evidence="2">
    <location>
        <begin position="106"/>
        <end position="131"/>
    </location>
</feature>
<dbReference type="EMBL" id="JASAVS010000013">
    <property type="protein sequence ID" value="MDP8085596.1"/>
    <property type="molecule type" value="Genomic_DNA"/>
</dbReference>
<keyword evidence="6" id="KW-1185">Reference proteome</keyword>
<evidence type="ECO:0000313" key="4">
    <source>
        <dbReference type="EMBL" id="SEM32746.1"/>
    </source>
</evidence>
<dbReference type="RefSeq" id="WP_090921845.1">
    <property type="nucleotide sequence ID" value="NZ_CP016180.1"/>
</dbReference>
<feature type="transmembrane region" description="Helical" evidence="2">
    <location>
        <begin position="241"/>
        <end position="259"/>
    </location>
</feature>
<organism evidence="4 5">
    <name type="scientific">Phocoenobacter skyensis</name>
    <dbReference type="NCBI Taxonomy" id="97481"/>
    <lineage>
        <taxon>Bacteria</taxon>
        <taxon>Pseudomonadati</taxon>
        <taxon>Pseudomonadota</taxon>
        <taxon>Gammaproteobacteria</taxon>
        <taxon>Pasteurellales</taxon>
        <taxon>Pasteurellaceae</taxon>
        <taxon>Phocoenobacter</taxon>
    </lineage>
</organism>
<feature type="transmembrane region" description="Helical" evidence="2">
    <location>
        <begin position="151"/>
        <end position="167"/>
    </location>
</feature>
<name>A0A1H7XG27_9PAST</name>
<keyword evidence="2" id="KW-0812">Transmembrane</keyword>
<dbReference type="OrthoDB" id="7069410at2"/>
<feature type="transmembrane region" description="Helical" evidence="2">
    <location>
        <begin position="173"/>
        <end position="194"/>
    </location>
</feature>
<dbReference type="AlphaFoldDB" id="A0A1H7XG27"/>
<dbReference type="GeneID" id="83544076"/>
<reference evidence="4" key="2">
    <citation type="submission" date="2016-10" db="EMBL/GenBank/DDBJ databases">
        <authorList>
            <person name="de Groot N.N."/>
        </authorList>
    </citation>
    <scope>NUCLEOTIDE SEQUENCE [LARGE SCALE GENOMIC DNA]</scope>
    <source>
        <strain evidence="4">DSM 24204</strain>
    </source>
</reference>
<reference evidence="5" key="1">
    <citation type="submission" date="2016-10" db="EMBL/GenBank/DDBJ databases">
        <authorList>
            <person name="Varghese N."/>
            <person name="Submissions S."/>
        </authorList>
    </citation>
    <scope>NUCLEOTIDE SEQUENCE [LARGE SCALE GENOMIC DNA]</scope>
    <source>
        <strain evidence="5">DSM 24204</strain>
    </source>
</reference>
<evidence type="ECO:0000256" key="2">
    <source>
        <dbReference type="SAM" id="Phobius"/>
    </source>
</evidence>
<evidence type="ECO:0000256" key="1">
    <source>
        <dbReference type="SAM" id="Coils"/>
    </source>
</evidence>
<dbReference type="EMBL" id="FOBN01000012">
    <property type="protein sequence ID" value="SEM32746.1"/>
    <property type="molecule type" value="Genomic_DNA"/>
</dbReference>
<feature type="transmembrane region" description="Helical" evidence="2">
    <location>
        <begin position="264"/>
        <end position="285"/>
    </location>
</feature>
<accession>A0A1H7XG27</accession>
<feature type="coiled-coil region" evidence="1">
    <location>
        <begin position="15"/>
        <end position="49"/>
    </location>
</feature>
<protein>
    <submittedName>
        <fullName evidence="4">Uncharacterized protein</fullName>
    </submittedName>
</protein>
<evidence type="ECO:0000313" key="6">
    <source>
        <dbReference type="Proteomes" id="UP001224812"/>
    </source>
</evidence>
<keyword evidence="2" id="KW-1133">Transmembrane helix</keyword>
<keyword evidence="2" id="KW-0472">Membrane</keyword>
<dbReference type="Proteomes" id="UP000198883">
    <property type="component" value="Unassembled WGS sequence"/>
</dbReference>
<gene>
    <name evidence="3" type="ORF">QJT92_06645</name>
    <name evidence="4" type="ORF">SAMN05444853_11268</name>
</gene>
<keyword evidence="1" id="KW-0175">Coiled coil</keyword>
<dbReference type="Proteomes" id="UP001224812">
    <property type="component" value="Unassembled WGS sequence"/>
</dbReference>
<reference evidence="3 6" key="3">
    <citation type="journal article" date="2023" name="Front. Microbiol.">
        <title>Phylogeography and host specificity of Pasteurellaceae pathogenic to sea-farmed fish in the north-east Atlantic.</title>
        <authorList>
            <person name="Gulla S."/>
            <person name="Colquhoun D.J."/>
            <person name="Olsen A.B."/>
            <person name="Spilsberg B."/>
            <person name="Lagesen K."/>
            <person name="Aakesson C.P."/>
            <person name="Strom S."/>
            <person name="Manji F."/>
            <person name="Birkbeck T.H."/>
            <person name="Nilsen H.K."/>
        </authorList>
    </citation>
    <scope>NUCLEOTIDE SEQUENCE [LARGE SCALE GENOMIC DNA]</scope>
    <source>
        <strain evidence="3 6">VIO11850</strain>
    </source>
</reference>
<evidence type="ECO:0000313" key="5">
    <source>
        <dbReference type="Proteomes" id="UP000198883"/>
    </source>
</evidence>
<dbReference type="STRING" id="97481.SAMN05444853_11268"/>
<evidence type="ECO:0000313" key="3">
    <source>
        <dbReference type="EMBL" id="MDP8085596.1"/>
    </source>
</evidence>
<feature type="transmembrane region" description="Helical" evidence="2">
    <location>
        <begin position="64"/>
        <end position="86"/>
    </location>
</feature>
<feature type="transmembrane region" description="Helical" evidence="2">
    <location>
        <begin position="215"/>
        <end position="235"/>
    </location>
</feature>
<proteinExistence type="predicted"/>
<sequence>MNFFKKLGQSIFDENKDIVKNIEDIKSNLSKTEENIVNINQNLSNISDSVEGLNKSIKNLFSTYSVYIILGITVGSAILGGFIIYVHLSRINALSLFPDLIDSRNIFISMTISCISIISIFILLSVVYSFILNKCHTFFKEKYDIAINNKIGIFCIISIFIIYFYFFSNLKLIYHIVFLSVPTIFLLSYFLYYYKNIYFLSGFSLKLYMIIDMMFCIPLFFIISWVTSYIFRIYLNGDDNYFMIIFIINYLFMLLLYYFPLVSFFMSCLLFFLFIVMIILVPLHFSNLKYISPLEFSLEKLGVLERINQSQWYLIDKRFIQNKYSYLAPDSNFYIDVEKVERLKNKFGNSKGKCSKEHISKNALCGYFAWNLGEEKVFCPSHIDNTAKINAKQECLLIEGKYLTQSLN</sequence>